<feature type="region of interest" description="Disordered" evidence="1">
    <location>
        <begin position="1"/>
        <end position="22"/>
    </location>
</feature>
<dbReference type="SUPFAM" id="SSF55729">
    <property type="entry name" value="Acyl-CoA N-acyltransferases (Nat)"/>
    <property type="match status" value="1"/>
</dbReference>
<dbReference type="KEGG" id="bii:BINDI_0295"/>
<keyword evidence="3" id="KW-0808">Transferase</keyword>
<evidence type="ECO:0000259" key="2">
    <source>
        <dbReference type="PROSITE" id="PS51186"/>
    </source>
</evidence>
<evidence type="ECO:0000256" key="1">
    <source>
        <dbReference type="SAM" id="MobiDB-lite"/>
    </source>
</evidence>
<dbReference type="Proteomes" id="UP000028569">
    <property type="component" value="Chromosome"/>
</dbReference>
<protein>
    <submittedName>
        <fullName evidence="3">Acetyltransferase (GNAT family) domain protein</fullName>
    </submittedName>
</protein>
<dbReference type="EMBL" id="CP006018">
    <property type="protein sequence ID" value="AIC91580.1"/>
    <property type="molecule type" value="Genomic_DNA"/>
</dbReference>
<dbReference type="Gene3D" id="3.40.630.30">
    <property type="match status" value="1"/>
</dbReference>
<dbReference type="InterPro" id="IPR016181">
    <property type="entry name" value="Acyl_CoA_acyltransferase"/>
</dbReference>
<proteinExistence type="predicted"/>
<dbReference type="HOGENOM" id="CLU_078717_0_0_11"/>
<evidence type="ECO:0000313" key="3">
    <source>
        <dbReference type="EMBL" id="AIC91580.1"/>
    </source>
</evidence>
<reference evidence="3 4" key="1">
    <citation type="journal article" date="2014" name="Appl. Environ. Microbiol.">
        <title>Genomic encyclopedia of type strains of the genus Bifidobacterium.</title>
        <authorList>
            <person name="Milani C."/>
            <person name="Lugli G.A."/>
            <person name="Duranti S."/>
            <person name="Turroni F."/>
            <person name="Bottacini F."/>
            <person name="Mangifesta M."/>
            <person name="Sanchez B."/>
            <person name="Viappiani A."/>
            <person name="Mancabelli L."/>
            <person name="Taminiau B."/>
            <person name="Delcenserie V."/>
            <person name="Barrangou R."/>
            <person name="Margolles A."/>
            <person name="van Sinderen D."/>
            <person name="Ventura M."/>
        </authorList>
    </citation>
    <scope>NUCLEOTIDE SEQUENCE [LARGE SCALE GENOMIC DNA]</scope>
    <source>
        <strain evidence="3 4">LMG 11587</strain>
    </source>
</reference>
<gene>
    <name evidence="3" type="ORF">BINDI_0295</name>
</gene>
<sequence>MTETSRPEPGRTSPRMPSIRPMAWSDMPDLIREFERTWKVEADKQGKVSQLSAEHFVLDYLTQTTRARIASMDGRFMGVTLLREGVGPLSFLQAQACLESVDASLGSTPLGSKTLASARHWHATEVRLEEEAGLTTPPQAELKLFLVSGRARGHGIGRLLWLDALTYMDGKGITDFYLHTDSSCDVGYYDHQGMTCLAELKGRDYAAFSEQQGADSRGVDPAFFEGVDDIYIYGGKVREQLERCGRS</sequence>
<evidence type="ECO:0000313" key="4">
    <source>
        <dbReference type="Proteomes" id="UP000028569"/>
    </source>
</evidence>
<accession>A0A087VT82</accession>
<dbReference type="InterPro" id="IPR000182">
    <property type="entry name" value="GNAT_dom"/>
</dbReference>
<dbReference type="PROSITE" id="PS51186">
    <property type="entry name" value="GNAT"/>
    <property type="match status" value="1"/>
</dbReference>
<feature type="domain" description="N-acetyltransferase" evidence="2">
    <location>
        <begin position="17"/>
        <end position="215"/>
    </location>
</feature>
<organism evidence="3 4">
    <name type="scientific">Bifidobacterium [indicum] DSM 20214 = LMG 11587</name>
    <dbReference type="NCBI Taxonomy" id="1341694"/>
    <lineage>
        <taxon>Bacteria</taxon>
        <taxon>Bacillati</taxon>
        <taxon>Actinomycetota</taxon>
        <taxon>Actinomycetes</taxon>
        <taxon>Bifidobacteriales</taxon>
        <taxon>Bifidobacteriaceae</taxon>
        <taxon>Bifidobacterium</taxon>
    </lineage>
</organism>
<dbReference type="GO" id="GO:0016747">
    <property type="term" value="F:acyltransferase activity, transferring groups other than amino-acyl groups"/>
    <property type="evidence" value="ECO:0007669"/>
    <property type="project" value="InterPro"/>
</dbReference>
<dbReference type="Pfam" id="PF00583">
    <property type="entry name" value="Acetyltransf_1"/>
    <property type="match status" value="1"/>
</dbReference>
<dbReference type="AlphaFoldDB" id="A0A087VT82"/>
<name>A0A087VT82_9BIFI</name>
<keyword evidence="4" id="KW-1185">Reference proteome</keyword>
<dbReference type="CDD" id="cd04301">
    <property type="entry name" value="NAT_SF"/>
    <property type="match status" value="1"/>
</dbReference>